<dbReference type="Gene3D" id="3.90.79.10">
    <property type="entry name" value="Nucleoside Triphosphate Pyrophosphohydrolase"/>
    <property type="match status" value="1"/>
</dbReference>
<feature type="compositionally biased region" description="Low complexity" evidence="4">
    <location>
        <begin position="1"/>
        <end position="12"/>
    </location>
</feature>
<gene>
    <name evidence="6" type="ORF">GXW71_28530</name>
</gene>
<name>A0ABS5F7B9_9PROT</name>
<keyword evidence="7" id="KW-1185">Reference proteome</keyword>
<evidence type="ECO:0000313" key="7">
    <source>
        <dbReference type="Proteomes" id="UP001196870"/>
    </source>
</evidence>
<dbReference type="CDD" id="cd04673">
    <property type="entry name" value="NUDIX_ADPRase"/>
    <property type="match status" value="1"/>
</dbReference>
<dbReference type="Pfam" id="PF00293">
    <property type="entry name" value="NUDIX"/>
    <property type="match status" value="1"/>
</dbReference>
<dbReference type="Proteomes" id="UP001196870">
    <property type="component" value="Unassembled WGS sequence"/>
</dbReference>
<proteinExistence type="inferred from homology"/>
<feature type="region of interest" description="Disordered" evidence="4">
    <location>
        <begin position="1"/>
        <end position="41"/>
    </location>
</feature>
<dbReference type="GO" id="GO:0016787">
    <property type="term" value="F:hydrolase activity"/>
    <property type="evidence" value="ECO:0007669"/>
    <property type="project" value="UniProtKB-KW"/>
</dbReference>
<protein>
    <submittedName>
        <fullName evidence="6">NUDIX hydrolase</fullName>
    </submittedName>
</protein>
<dbReference type="SUPFAM" id="SSF55811">
    <property type="entry name" value="Nudix"/>
    <property type="match status" value="1"/>
</dbReference>
<organism evidence="6 7">
    <name type="scientific">Plastoroseomonas hellenica</name>
    <dbReference type="NCBI Taxonomy" id="2687306"/>
    <lineage>
        <taxon>Bacteria</taxon>
        <taxon>Pseudomonadati</taxon>
        <taxon>Pseudomonadota</taxon>
        <taxon>Alphaproteobacteria</taxon>
        <taxon>Acetobacterales</taxon>
        <taxon>Acetobacteraceae</taxon>
        <taxon>Plastoroseomonas</taxon>
    </lineage>
</organism>
<evidence type="ECO:0000256" key="3">
    <source>
        <dbReference type="RuleBase" id="RU003476"/>
    </source>
</evidence>
<dbReference type="InterPro" id="IPR000086">
    <property type="entry name" value="NUDIX_hydrolase_dom"/>
</dbReference>
<evidence type="ECO:0000256" key="1">
    <source>
        <dbReference type="ARBA" id="ARBA00001946"/>
    </source>
</evidence>
<reference evidence="7" key="1">
    <citation type="journal article" date="2021" name="Syst. Appl. Microbiol.">
        <title>Roseomonas hellenica sp. nov., isolated from roots of wild-growing Alkanna tinctoria.</title>
        <authorList>
            <person name="Rat A."/>
            <person name="Naranjo H.D."/>
            <person name="Lebbe L."/>
            <person name="Cnockaert M."/>
            <person name="Krigas N."/>
            <person name="Grigoriadou K."/>
            <person name="Maloupa E."/>
            <person name="Willems A."/>
        </authorList>
    </citation>
    <scope>NUCLEOTIDE SEQUENCE [LARGE SCALE GENOMIC DNA]</scope>
    <source>
        <strain evidence="7">LMG 31523</strain>
    </source>
</reference>
<comment type="similarity">
    <text evidence="3">Belongs to the Nudix hydrolase family.</text>
</comment>
<evidence type="ECO:0000256" key="2">
    <source>
        <dbReference type="ARBA" id="ARBA00022801"/>
    </source>
</evidence>
<dbReference type="PROSITE" id="PS51462">
    <property type="entry name" value="NUDIX"/>
    <property type="match status" value="1"/>
</dbReference>
<dbReference type="InterPro" id="IPR020084">
    <property type="entry name" value="NUDIX_hydrolase_CS"/>
</dbReference>
<keyword evidence="2 3" id="KW-0378">Hydrolase</keyword>
<dbReference type="EMBL" id="JAAGBB010000054">
    <property type="protein sequence ID" value="MBR0668333.1"/>
    <property type="molecule type" value="Genomic_DNA"/>
</dbReference>
<dbReference type="PANTHER" id="PTHR43736:SF1">
    <property type="entry name" value="DIHYDRONEOPTERIN TRIPHOSPHATE DIPHOSPHATASE"/>
    <property type="match status" value="1"/>
</dbReference>
<dbReference type="PRINTS" id="PR00502">
    <property type="entry name" value="NUDIXFAMILY"/>
</dbReference>
<dbReference type="InterPro" id="IPR020476">
    <property type="entry name" value="Nudix_hydrolase"/>
</dbReference>
<accession>A0ABS5F7B9</accession>
<dbReference type="PROSITE" id="PS00893">
    <property type="entry name" value="NUDIX_BOX"/>
    <property type="match status" value="1"/>
</dbReference>
<comment type="cofactor">
    <cofactor evidence="1">
        <name>Mg(2+)</name>
        <dbReference type="ChEBI" id="CHEBI:18420"/>
    </cofactor>
</comment>
<evidence type="ECO:0000313" key="6">
    <source>
        <dbReference type="EMBL" id="MBR0668333.1"/>
    </source>
</evidence>
<evidence type="ECO:0000256" key="4">
    <source>
        <dbReference type="SAM" id="MobiDB-lite"/>
    </source>
</evidence>
<dbReference type="PANTHER" id="PTHR43736">
    <property type="entry name" value="ADP-RIBOSE PYROPHOSPHATASE"/>
    <property type="match status" value="1"/>
</dbReference>
<feature type="domain" description="Nudix hydrolase" evidence="5">
    <location>
        <begin position="45"/>
        <end position="177"/>
    </location>
</feature>
<sequence length="179" mass="18992">MEGTRPGAAARRPPAPGGAGRARRRPGDAAGHSPRSVSTREYPDRPWVGIGCVIFDAADRVLLVRRARPPRLGLWSLPGGAQHLGEGAEDAARRELREETGIEAGPLTLAAVIDAVTRDEAGAIRFHYTIIDYAGRLLSGEARAADDVSEVAWAAPGELAVYDLTPETLSVIARARSLV</sequence>
<evidence type="ECO:0000259" key="5">
    <source>
        <dbReference type="PROSITE" id="PS51462"/>
    </source>
</evidence>
<dbReference type="InterPro" id="IPR015797">
    <property type="entry name" value="NUDIX_hydrolase-like_dom_sf"/>
</dbReference>
<comment type="caution">
    <text evidence="6">The sequence shown here is derived from an EMBL/GenBank/DDBJ whole genome shotgun (WGS) entry which is preliminary data.</text>
</comment>